<evidence type="ECO:0000313" key="6">
    <source>
        <dbReference type="EMBL" id="KAJ8982326.1"/>
    </source>
</evidence>
<feature type="transmembrane region" description="Helical" evidence="4">
    <location>
        <begin position="840"/>
        <end position="864"/>
    </location>
</feature>
<evidence type="ECO:0000256" key="2">
    <source>
        <dbReference type="ARBA" id="ARBA00022729"/>
    </source>
</evidence>
<dbReference type="Gene3D" id="3.80.10.10">
    <property type="entry name" value="Ribonuclease Inhibitor"/>
    <property type="match status" value="4"/>
</dbReference>
<keyword evidence="4" id="KW-0812">Transmembrane</keyword>
<reference evidence="6" key="1">
    <citation type="journal article" date="2023" name="Insect Mol. Biol.">
        <title>Genome sequencing provides insights into the evolution of gene families encoding plant cell wall-degrading enzymes in longhorned beetles.</title>
        <authorList>
            <person name="Shin N.R."/>
            <person name="Okamura Y."/>
            <person name="Kirsch R."/>
            <person name="Pauchet Y."/>
        </authorList>
    </citation>
    <scope>NUCLEOTIDE SEQUENCE</scope>
    <source>
        <strain evidence="6">MMC_N1</strain>
    </source>
</reference>
<dbReference type="Pfam" id="PF13855">
    <property type="entry name" value="LRR_8"/>
    <property type="match status" value="3"/>
</dbReference>
<keyword evidence="4" id="KW-1133">Transmembrane helix</keyword>
<protein>
    <submittedName>
        <fullName evidence="6">Uncharacterized protein</fullName>
    </submittedName>
</protein>
<evidence type="ECO:0000256" key="4">
    <source>
        <dbReference type="SAM" id="Phobius"/>
    </source>
</evidence>
<dbReference type="InterPro" id="IPR032675">
    <property type="entry name" value="LRR_dom_sf"/>
</dbReference>
<keyword evidence="4" id="KW-0472">Membrane</keyword>
<sequence length="894" mass="97739">MVCLALIMVLTVGVSASACPATCRCRNYARDSLQKNSLYYTSVSCEGFVENITSTLDNATKDLEVSHLNEMELVELLNDLTGFTYLDDLTITKSEIDKLNASAGGLEGIVTLSLIDDCLESLPDLFLNLPDLQVLDLSNNGIRVIEQESFRTLGKLEVLNLSANSLTSIDASGFSGLNVLKCLDLSRNNLTALHDRVLRPVSSLQYLNLSNNRLEVLNEACFAGLIMLQQLDVSWNRLARVAPGSLHLPSLARLLLAGNPQLGRSREAAVLVGTGRRLQTVDASRTGLKQVPTALTHSIRTLRLAGNSIRTVNCGDLDSYPLLQLLDFTSNRLEGIEEDALGRLDSLAVLYLTDNNIHEIPKSLPEKLKVLRLERNNIERVSGKDLLGLSALEVLLLGDNKIRIVDEAAFSRLVSLVALDMSRNPIAVLQPGALAGPAALQVLRLSSIQIISPAEEVSFPLSAPEHLITLDLSESPGLARQLLADTAALAASRELQELDLSRTNLESIRTDLLHYLPQLRVLHIGDNRLNCSQLEWLAAWMRRQDEPEYGDILCANPPDLRGSPLIDLQDVEISPIRAINQGERHPDNETINLHRGNDTDALQISSNFTGQYTTDSANYVSTVKSVTLPMDAGTKNVTKDDDNSFEHTNEIDKNIASAGKSETRKKGTKKQITNEVIMTGENIESESIAAIHMTTILSLNNDRISTSTIYETTTANTRPIRKDGINEVGKVAITETTASPLRRAAIARMSFEALKNANDSGKSRSNKPDHSLPTVADTSANLFIVSDGRKIINPLGATENYNTPNDFITDEHAIDFNVTEIVSTGEMSMYTNNKDDRSAFLHPGMLILAAGIMGAAAALAMLAARFTRRRRNSSTFLGHEDIEVNSLPSVTELW</sequence>
<dbReference type="Pfam" id="PF00560">
    <property type="entry name" value="LRR_1"/>
    <property type="match status" value="1"/>
</dbReference>
<evidence type="ECO:0000313" key="7">
    <source>
        <dbReference type="Proteomes" id="UP001162164"/>
    </source>
</evidence>
<dbReference type="SMART" id="SM00369">
    <property type="entry name" value="LRR_TYP"/>
    <property type="match status" value="11"/>
</dbReference>
<dbReference type="InterPro" id="IPR050541">
    <property type="entry name" value="LRR_TM_domain-containing"/>
</dbReference>
<dbReference type="PANTHER" id="PTHR24369">
    <property type="entry name" value="ANTIGEN BSP, PUTATIVE-RELATED"/>
    <property type="match status" value="1"/>
</dbReference>
<dbReference type="PANTHER" id="PTHR24369:SF210">
    <property type="entry name" value="CHAOPTIN-RELATED"/>
    <property type="match status" value="1"/>
</dbReference>
<comment type="caution">
    <text evidence="6">The sequence shown here is derived from an EMBL/GenBank/DDBJ whole genome shotgun (WGS) entry which is preliminary data.</text>
</comment>
<dbReference type="PROSITE" id="PS51450">
    <property type="entry name" value="LRR"/>
    <property type="match status" value="4"/>
</dbReference>
<dbReference type="PRINTS" id="PR00019">
    <property type="entry name" value="LEURICHRPT"/>
</dbReference>
<evidence type="ECO:0000256" key="3">
    <source>
        <dbReference type="ARBA" id="ARBA00022737"/>
    </source>
</evidence>
<dbReference type="SUPFAM" id="SSF52058">
    <property type="entry name" value="L domain-like"/>
    <property type="match status" value="2"/>
</dbReference>
<keyword evidence="3" id="KW-0677">Repeat</keyword>
<keyword evidence="7" id="KW-1185">Reference proteome</keyword>
<dbReference type="InterPro" id="IPR003591">
    <property type="entry name" value="Leu-rich_rpt_typical-subtyp"/>
</dbReference>
<evidence type="ECO:0000256" key="1">
    <source>
        <dbReference type="ARBA" id="ARBA00022614"/>
    </source>
</evidence>
<gene>
    <name evidence="6" type="ORF">NQ317_006671</name>
</gene>
<accession>A0ABQ9JVI8</accession>
<dbReference type="Proteomes" id="UP001162164">
    <property type="component" value="Unassembled WGS sequence"/>
</dbReference>
<dbReference type="EMBL" id="JAPWTJ010000133">
    <property type="protein sequence ID" value="KAJ8982326.1"/>
    <property type="molecule type" value="Genomic_DNA"/>
</dbReference>
<feature type="signal peptide" evidence="5">
    <location>
        <begin position="1"/>
        <end position="16"/>
    </location>
</feature>
<feature type="chain" id="PRO_5045083841" evidence="5">
    <location>
        <begin position="17"/>
        <end position="894"/>
    </location>
</feature>
<keyword evidence="1" id="KW-0433">Leucine-rich repeat</keyword>
<dbReference type="InterPro" id="IPR001611">
    <property type="entry name" value="Leu-rich_rpt"/>
</dbReference>
<name>A0ABQ9JVI8_9CUCU</name>
<evidence type="ECO:0000256" key="5">
    <source>
        <dbReference type="SAM" id="SignalP"/>
    </source>
</evidence>
<keyword evidence="2 5" id="KW-0732">Signal</keyword>
<proteinExistence type="predicted"/>
<organism evidence="6 7">
    <name type="scientific">Molorchus minor</name>
    <dbReference type="NCBI Taxonomy" id="1323400"/>
    <lineage>
        <taxon>Eukaryota</taxon>
        <taxon>Metazoa</taxon>
        <taxon>Ecdysozoa</taxon>
        <taxon>Arthropoda</taxon>
        <taxon>Hexapoda</taxon>
        <taxon>Insecta</taxon>
        <taxon>Pterygota</taxon>
        <taxon>Neoptera</taxon>
        <taxon>Endopterygota</taxon>
        <taxon>Coleoptera</taxon>
        <taxon>Polyphaga</taxon>
        <taxon>Cucujiformia</taxon>
        <taxon>Chrysomeloidea</taxon>
        <taxon>Cerambycidae</taxon>
        <taxon>Lamiinae</taxon>
        <taxon>Monochamini</taxon>
        <taxon>Molorchus</taxon>
    </lineage>
</organism>